<evidence type="ECO:0000256" key="1">
    <source>
        <dbReference type="SAM" id="Coils"/>
    </source>
</evidence>
<evidence type="ECO:0000313" key="4">
    <source>
        <dbReference type="Proteomes" id="UP001439008"/>
    </source>
</evidence>
<protein>
    <recommendedName>
        <fullName evidence="2">CDT1 Geminin-binding domain-containing protein</fullName>
    </recommendedName>
</protein>
<keyword evidence="1" id="KW-0175">Coiled coil</keyword>
<sequence>MASDSQKNIKTYFRHSKNLKEDFQTKNLTKLQTKSLKNGNNRHLRLLRKIKALSNPKTKNVALKNEKRNIVETTKIDGKELLEQYRKHRSLQTVENDQQKLKIRTNPILPLSFLRLLKIFRAIENCMSLYFFRDKKLVPIDEIKLSVEFQTKKLSFPKFRNFGKIDVLRIAKVVPEAIIAKYISKKEKSDGWRMIKTLVVQLVHLFDGNSILNKSFFIDQKIRKFRERVFYERLLKIVENEHDKFLERGNFVKIDVTKYNEWHAKFPIDDIDLPEPIEVEGEPVSGNLPVIEKSHFSCLASDALKSRLSVKRISKSKKETKNVRSKIKGISQKLIDKIKRKSEMANELNKFENERKEILKISKLKEFVRSVNEFLILSKRTKISFKNLAKTLKERNLVRNFNNNFNAQSLSRTINDITKLGTGWCRKTGRNNDILEVDSNIKLKHIFDKIDSKIESIQKIMN</sequence>
<evidence type="ECO:0000259" key="2">
    <source>
        <dbReference type="SMART" id="SM01075"/>
    </source>
</evidence>
<proteinExistence type="predicted"/>
<dbReference type="InterPro" id="IPR038090">
    <property type="entry name" value="Cdt1_C_WH_dom_sf"/>
</dbReference>
<feature type="coiled-coil region" evidence="1">
    <location>
        <begin position="334"/>
        <end position="361"/>
    </location>
</feature>
<dbReference type="SMART" id="SM01075">
    <property type="entry name" value="CDT1"/>
    <property type="match status" value="1"/>
</dbReference>
<keyword evidence="4" id="KW-1185">Reference proteome</keyword>
<reference evidence="3 4" key="1">
    <citation type="journal article" date="2024" name="BMC Biol.">
        <title>Comparative genomics of Ascetosporea gives new insight into the evolutionary basis for animal parasitism in Rhizaria.</title>
        <authorList>
            <person name="Hiltunen Thoren M."/>
            <person name="Onut-Brannstrom I."/>
            <person name="Alfjorden A."/>
            <person name="Peckova H."/>
            <person name="Swords F."/>
            <person name="Hooper C."/>
            <person name="Holzer A.S."/>
            <person name="Bass D."/>
            <person name="Burki F."/>
        </authorList>
    </citation>
    <scope>NUCLEOTIDE SEQUENCE [LARGE SCALE GENOMIC DNA]</scope>
    <source>
        <strain evidence="3">20-A016</strain>
    </source>
</reference>
<organism evidence="3 4">
    <name type="scientific">Bonamia ostreae</name>
    <dbReference type="NCBI Taxonomy" id="126728"/>
    <lineage>
        <taxon>Eukaryota</taxon>
        <taxon>Sar</taxon>
        <taxon>Rhizaria</taxon>
        <taxon>Endomyxa</taxon>
        <taxon>Ascetosporea</taxon>
        <taxon>Haplosporida</taxon>
        <taxon>Bonamia</taxon>
    </lineage>
</organism>
<evidence type="ECO:0000313" key="3">
    <source>
        <dbReference type="EMBL" id="MES1919450.1"/>
    </source>
</evidence>
<dbReference type="Gene3D" id="1.10.10.1420">
    <property type="entry name" value="DNA replication factor Cdt1, C-terminal WH domain"/>
    <property type="match status" value="1"/>
</dbReference>
<dbReference type="EMBL" id="JBDODL010000292">
    <property type="protein sequence ID" value="MES1919450.1"/>
    <property type="molecule type" value="Genomic_DNA"/>
</dbReference>
<dbReference type="SUPFAM" id="SSF46785">
    <property type="entry name" value="Winged helix' DNA-binding domain"/>
    <property type="match status" value="1"/>
</dbReference>
<name>A0ABV2AIE9_9EUKA</name>
<feature type="domain" description="CDT1 Geminin-binding" evidence="2">
    <location>
        <begin position="109"/>
        <end position="275"/>
    </location>
</feature>
<gene>
    <name evidence="3" type="ORF">MHBO_001280</name>
</gene>
<accession>A0ABV2AIE9</accession>
<dbReference type="Proteomes" id="UP001439008">
    <property type="component" value="Unassembled WGS sequence"/>
</dbReference>
<dbReference type="InterPro" id="IPR036390">
    <property type="entry name" value="WH_DNA-bd_sf"/>
</dbReference>
<dbReference type="InterPro" id="IPR014939">
    <property type="entry name" value="CDT1_Gemini-bd-like"/>
</dbReference>
<dbReference type="Pfam" id="PF08839">
    <property type="entry name" value="CDT1"/>
    <property type="match status" value="1"/>
</dbReference>
<comment type="caution">
    <text evidence="3">The sequence shown here is derived from an EMBL/GenBank/DDBJ whole genome shotgun (WGS) entry which is preliminary data.</text>
</comment>